<keyword evidence="4" id="KW-1185">Reference proteome</keyword>
<dbReference type="Pfam" id="PF12872">
    <property type="entry name" value="OST-HTH"/>
    <property type="match status" value="5"/>
</dbReference>
<evidence type="ECO:0000313" key="3">
    <source>
        <dbReference type="EMBL" id="KAK4876067.1"/>
    </source>
</evidence>
<dbReference type="InterPro" id="IPR041966">
    <property type="entry name" value="LOTUS-like"/>
</dbReference>
<feature type="domain" description="HTH OST-type" evidence="2">
    <location>
        <begin position="511"/>
        <end position="587"/>
    </location>
</feature>
<dbReference type="Gene3D" id="3.30.70.330">
    <property type="match status" value="1"/>
</dbReference>
<evidence type="ECO:0000256" key="1">
    <source>
        <dbReference type="SAM" id="MobiDB-lite"/>
    </source>
</evidence>
<evidence type="ECO:0000313" key="4">
    <source>
        <dbReference type="Proteomes" id="UP001353858"/>
    </source>
</evidence>
<evidence type="ECO:0000259" key="2">
    <source>
        <dbReference type="PROSITE" id="PS51644"/>
    </source>
</evidence>
<protein>
    <recommendedName>
        <fullName evidence="2">HTH OST-type domain-containing protein</fullName>
    </recommendedName>
</protein>
<dbReference type="CDD" id="cd08824">
    <property type="entry name" value="LOTUS"/>
    <property type="match status" value="1"/>
</dbReference>
<feature type="domain" description="HTH OST-type" evidence="2">
    <location>
        <begin position="725"/>
        <end position="797"/>
    </location>
</feature>
<accession>A0AAN7PUG6</accession>
<dbReference type="InterPro" id="IPR035979">
    <property type="entry name" value="RBD_domain_sf"/>
</dbReference>
<comment type="caution">
    <text evidence="3">The sequence shown here is derived from an EMBL/GenBank/DDBJ whole genome shotgun (WGS) entry which is preliminary data.</text>
</comment>
<proteinExistence type="predicted"/>
<name>A0AAN7PUG6_9COLE</name>
<dbReference type="AlphaFoldDB" id="A0AAN7PUG6"/>
<dbReference type="PROSITE" id="PS51644">
    <property type="entry name" value="HTH_OST"/>
    <property type="match status" value="3"/>
</dbReference>
<organism evidence="3 4">
    <name type="scientific">Aquatica leii</name>
    <dbReference type="NCBI Taxonomy" id="1421715"/>
    <lineage>
        <taxon>Eukaryota</taxon>
        <taxon>Metazoa</taxon>
        <taxon>Ecdysozoa</taxon>
        <taxon>Arthropoda</taxon>
        <taxon>Hexapoda</taxon>
        <taxon>Insecta</taxon>
        <taxon>Pterygota</taxon>
        <taxon>Neoptera</taxon>
        <taxon>Endopterygota</taxon>
        <taxon>Coleoptera</taxon>
        <taxon>Polyphaga</taxon>
        <taxon>Elateriformia</taxon>
        <taxon>Elateroidea</taxon>
        <taxon>Lampyridae</taxon>
        <taxon>Luciolinae</taxon>
        <taxon>Aquatica</taxon>
    </lineage>
</organism>
<dbReference type="SUPFAM" id="SSF54928">
    <property type="entry name" value="RNA-binding domain, RBD"/>
    <property type="match status" value="1"/>
</dbReference>
<feature type="region of interest" description="Disordered" evidence="1">
    <location>
        <begin position="1"/>
        <end position="22"/>
    </location>
</feature>
<dbReference type="InterPro" id="IPR045602">
    <property type="entry name" value="MARF1_LOTUS"/>
</dbReference>
<reference evidence="4" key="1">
    <citation type="submission" date="2023-01" db="EMBL/GenBank/DDBJ databases">
        <title>Key to firefly adult light organ development and bioluminescence: homeobox transcription factors regulate luciferase expression and transportation to peroxisome.</title>
        <authorList>
            <person name="Fu X."/>
        </authorList>
    </citation>
    <scope>NUCLEOTIDE SEQUENCE [LARGE SCALE GENOMIC DNA]</scope>
</reference>
<dbReference type="Pfam" id="PF19687">
    <property type="entry name" value="MARF1_LOTUS"/>
    <property type="match status" value="1"/>
</dbReference>
<dbReference type="InterPro" id="IPR025605">
    <property type="entry name" value="OST-HTH/LOTUS_dom"/>
</dbReference>
<feature type="domain" description="HTH OST-type" evidence="2">
    <location>
        <begin position="368"/>
        <end position="443"/>
    </location>
</feature>
<dbReference type="Proteomes" id="UP001353858">
    <property type="component" value="Unassembled WGS sequence"/>
</dbReference>
<sequence length="947" mass="110094">MSLYKPSPKNPNQRDSNERSPQAVRQNLLEQFNNSGSIPNEATARSSFQYLSQGNLYYNQQQNPPWSPYYPQVRMPNEYFENMTPVDLIVSNLDISIDTKEILNMLLNMFQQYCTILNLTFNLQANILVANVKVANYQEAQVAISQLDSRWLGCKRINNVPGQCMPLFKFFEIVRCRYLTNISLSDINNLEDVCKITDGLNGRMIVLNQKVNFTLPLPLANVSKYLQQHLKIEFDKFQTLNYYCTIHCPNGLTNPGWGESYDFLLPNIRISLRYFQNQVHQLLIQHMGCMPLLSFPVCYALQFKQTLLDNEAGVPLEHLVTCFSSVDLISNDQNKNIKYLKLKDPKDIKTINLEDVLSNTISPAFFKNVAIFCREMVDLLKNVENCQLLVSCYIPTYYRHFGRQCRVADYGFNRLSDLFEAISHVVQMRRFTIDLLRVIKSQKSKKISIVLFPHAYEQTFFRPFNPVEYGLCTLEDLLCSLQEGTVVFSKVDNIDVVSIPKKEQTVEEIKRTKKFIAEVKEILRHFPYCKMPLNKFLPSYHHYFEREFKVTDYGFTKLIELFEAIPETVEIDGFFDTDRMIMLTLEPLLEVTGTQLVELIRRSNLPELPFEEVITVFRQTFGYTLKPEMYDCATILELFIKLSDFVQVCYTKIGPTLSAVSVEVQVFEIRLWVMLLHPPHKMELKKLKYYYRLRFESNLSTNKLQQVKSIEVSTNVDTTQIRLTQLYILAARIYHLLVKRKNRTQLGELPDLYLQKYGTHLHSRDYGAKSLKDLLYRMSFLVTISGKDKNLYVTLKPELSDYGLIPKHSEPECFTWPPPPLHLLVRRSHLFTPPKPDTPSLSGCWSDAWNFNKETADLHLNLQLSLPAKDADRSFENPTNDFVFIPQNTSMTFSENYLFHDDSGYSGFNVSRQDTSMFNAEMNQSQQLYHGSTSQPTIFNMSFNRSM</sequence>
<feature type="compositionally biased region" description="Polar residues" evidence="1">
    <location>
        <begin position="10"/>
        <end position="22"/>
    </location>
</feature>
<dbReference type="GO" id="GO:0003676">
    <property type="term" value="F:nucleic acid binding"/>
    <property type="evidence" value="ECO:0007669"/>
    <property type="project" value="InterPro"/>
</dbReference>
<dbReference type="Gene3D" id="3.30.420.610">
    <property type="entry name" value="LOTUS domain-like"/>
    <property type="match status" value="3"/>
</dbReference>
<gene>
    <name evidence="3" type="ORF">RN001_012489</name>
</gene>
<dbReference type="EMBL" id="JARPUR010000005">
    <property type="protein sequence ID" value="KAK4876067.1"/>
    <property type="molecule type" value="Genomic_DNA"/>
</dbReference>
<dbReference type="InterPro" id="IPR012677">
    <property type="entry name" value="Nucleotide-bd_a/b_plait_sf"/>
</dbReference>